<reference evidence="1 2" key="1">
    <citation type="journal article" date="2013" name="Proc. Natl. Acad. Sci. U.S.A.">
        <title>The king cobra genome reveals dynamic gene evolution and adaptation in the snake venom system.</title>
        <authorList>
            <person name="Vonk F.J."/>
            <person name="Casewell N.R."/>
            <person name="Henkel C.V."/>
            <person name="Heimberg A.M."/>
            <person name="Jansen H.J."/>
            <person name="McCleary R.J."/>
            <person name="Kerkkamp H.M."/>
            <person name="Vos R.A."/>
            <person name="Guerreiro I."/>
            <person name="Calvete J.J."/>
            <person name="Wuster W."/>
            <person name="Woods A.E."/>
            <person name="Logan J.M."/>
            <person name="Harrison R.A."/>
            <person name="Castoe T.A."/>
            <person name="de Koning A.P."/>
            <person name="Pollock D.D."/>
            <person name="Yandell M."/>
            <person name="Calderon D."/>
            <person name="Renjifo C."/>
            <person name="Currier R.B."/>
            <person name="Salgado D."/>
            <person name="Pla D."/>
            <person name="Sanz L."/>
            <person name="Hyder A.S."/>
            <person name="Ribeiro J.M."/>
            <person name="Arntzen J.W."/>
            <person name="van den Thillart G.E."/>
            <person name="Boetzer M."/>
            <person name="Pirovano W."/>
            <person name="Dirks R.P."/>
            <person name="Spaink H.P."/>
            <person name="Duboule D."/>
            <person name="McGlinn E."/>
            <person name="Kini R.M."/>
            <person name="Richardson M.K."/>
        </authorList>
    </citation>
    <scope>NUCLEOTIDE SEQUENCE</scope>
    <source>
        <tissue evidence="1">Blood</tissue>
    </source>
</reference>
<organism evidence="1 2">
    <name type="scientific">Ophiophagus hannah</name>
    <name type="common">King cobra</name>
    <name type="synonym">Naja hannah</name>
    <dbReference type="NCBI Taxonomy" id="8665"/>
    <lineage>
        <taxon>Eukaryota</taxon>
        <taxon>Metazoa</taxon>
        <taxon>Chordata</taxon>
        <taxon>Craniata</taxon>
        <taxon>Vertebrata</taxon>
        <taxon>Euteleostomi</taxon>
        <taxon>Lepidosauria</taxon>
        <taxon>Squamata</taxon>
        <taxon>Bifurcata</taxon>
        <taxon>Unidentata</taxon>
        <taxon>Episquamata</taxon>
        <taxon>Toxicofera</taxon>
        <taxon>Serpentes</taxon>
        <taxon>Colubroidea</taxon>
        <taxon>Elapidae</taxon>
        <taxon>Elapinae</taxon>
        <taxon>Ophiophagus</taxon>
    </lineage>
</organism>
<name>V8NJW4_OPHHA</name>
<dbReference type="Proteomes" id="UP000018936">
    <property type="component" value="Unassembled WGS sequence"/>
</dbReference>
<proteinExistence type="predicted"/>
<sequence length="160" mass="17229">MHIGSLNCGKKTPGASSINLRLHGDAGLALKDLHQALMEEAKQGDCQIYPLPAFSLLKNIPSGVAKPNVTFFTRNTETFTADRRLLSLPPLPITTHLLPTHLPPSITVAHLLPTHLAQPIRHSPFGIDRRGPFAMACSPTPIGGKQVVAIGLQQMGHSDR</sequence>
<evidence type="ECO:0000313" key="1">
    <source>
        <dbReference type="EMBL" id="ETE61832.1"/>
    </source>
</evidence>
<gene>
    <name evidence="1" type="ORF">L345_12415</name>
</gene>
<evidence type="ECO:0000313" key="2">
    <source>
        <dbReference type="Proteomes" id="UP000018936"/>
    </source>
</evidence>
<comment type="caution">
    <text evidence="1">The sequence shown here is derived from an EMBL/GenBank/DDBJ whole genome shotgun (WGS) entry which is preliminary data.</text>
</comment>
<feature type="non-terminal residue" evidence="1">
    <location>
        <position position="1"/>
    </location>
</feature>
<keyword evidence="2" id="KW-1185">Reference proteome</keyword>
<dbReference type="EMBL" id="AZIM01003620">
    <property type="protein sequence ID" value="ETE61832.1"/>
    <property type="molecule type" value="Genomic_DNA"/>
</dbReference>
<accession>V8NJW4</accession>
<dbReference type="AlphaFoldDB" id="V8NJW4"/>
<protein>
    <submittedName>
        <fullName evidence="1">Uncharacterized protein</fullName>
    </submittedName>
</protein>